<dbReference type="AlphaFoldDB" id="A0A9W9WD05"/>
<dbReference type="EMBL" id="JAPZBU010000001">
    <property type="protein sequence ID" value="KAJ5414958.1"/>
    <property type="molecule type" value="Genomic_DNA"/>
</dbReference>
<evidence type="ECO:0000313" key="2">
    <source>
        <dbReference type="EMBL" id="KAJ5414958.1"/>
    </source>
</evidence>
<keyword evidence="1" id="KW-0732">Signal</keyword>
<dbReference type="OrthoDB" id="3257981at2759"/>
<reference evidence="2" key="1">
    <citation type="submission" date="2022-12" db="EMBL/GenBank/DDBJ databases">
        <authorList>
            <person name="Petersen C."/>
        </authorList>
    </citation>
    <scope>NUCLEOTIDE SEQUENCE</scope>
    <source>
        <strain evidence="2">IBT 29677</strain>
    </source>
</reference>
<name>A0A9W9WD05_9EURO</name>
<feature type="signal peptide" evidence="1">
    <location>
        <begin position="1"/>
        <end position="18"/>
    </location>
</feature>
<reference evidence="2" key="2">
    <citation type="journal article" date="2023" name="IMA Fungus">
        <title>Comparative genomic study of the Penicillium genus elucidates a diverse pangenome and 15 lateral gene transfer events.</title>
        <authorList>
            <person name="Petersen C."/>
            <person name="Sorensen T."/>
            <person name="Nielsen M.R."/>
            <person name="Sondergaard T.E."/>
            <person name="Sorensen J.L."/>
            <person name="Fitzpatrick D.A."/>
            <person name="Frisvad J.C."/>
            <person name="Nielsen K.L."/>
        </authorList>
    </citation>
    <scope>NUCLEOTIDE SEQUENCE</scope>
    <source>
        <strain evidence="2">IBT 29677</strain>
    </source>
</reference>
<feature type="chain" id="PRO_5040814909" evidence="1">
    <location>
        <begin position="19"/>
        <end position="607"/>
    </location>
</feature>
<dbReference type="RefSeq" id="XP_056494804.1">
    <property type="nucleotide sequence ID" value="XM_056624703.1"/>
</dbReference>
<gene>
    <name evidence="2" type="ORF">N7509_000056</name>
</gene>
<organism evidence="2 3">
    <name type="scientific">Penicillium cosmopolitanum</name>
    <dbReference type="NCBI Taxonomy" id="1131564"/>
    <lineage>
        <taxon>Eukaryota</taxon>
        <taxon>Fungi</taxon>
        <taxon>Dikarya</taxon>
        <taxon>Ascomycota</taxon>
        <taxon>Pezizomycotina</taxon>
        <taxon>Eurotiomycetes</taxon>
        <taxon>Eurotiomycetidae</taxon>
        <taxon>Eurotiales</taxon>
        <taxon>Aspergillaceae</taxon>
        <taxon>Penicillium</taxon>
    </lineage>
</organism>
<sequence>MRVIELSLLAHLASSVSGLALGQQQSEKFGLNTDWKRNNLVQARKNGSPTSSSVALANPTADPNAWKNMQCSQIQGDTKQQWEEANAKAAWDTTLAAWQTGPNGGFPQYVSTYLHGPSGMRCTDISSENRCSQPVDCQDSTIPAGAMILNGFAGIHQLHASAYQAIETVQIDVTDQSGTFTSTFAPQPPDNSLLEKNIFDACNLVFSFGISMIFNVALKNMESLILKGIAGDMTSAVQSTVGTYWKTNMKGAVEGLKAQNTIASYLGETMSTWKDLEAQYLQSIFSGTEGSNGTDALYALIDNGSMTKVAGSLDLSGTSDQVKKIVYGQMIPYAWSVSPSGSRPFIWQSDDDCDGSTKSIPESASYLMTDDTAVKTNVCYRGKIHYVLNAHKNAGDSFRTMPLPGGDHTTLDGSAWGGIILEDIVESSVEGWIANNNHNGYPRPDTDKIVTNFGSVVPSVRTAGFFNLPVCGNVFAINQSLQNGDGNSPYWPCDAPEGYTSSGTNIHVSSGCIVINDAKRCQTWGGPYNVADQNQGNSTATIYAQFDGDNTLNQKVTPGCKIQPSWPRGYGDLDFTDNCLRDHNGQKIECCSSDTTTTDVVENPYAK</sequence>
<evidence type="ECO:0000256" key="1">
    <source>
        <dbReference type="SAM" id="SignalP"/>
    </source>
</evidence>
<evidence type="ECO:0000313" key="3">
    <source>
        <dbReference type="Proteomes" id="UP001147747"/>
    </source>
</evidence>
<proteinExistence type="predicted"/>
<protein>
    <submittedName>
        <fullName evidence="2">Uncharacterized protein</fullName>
    </submittedName>
</protein>
<dbReference type="Proteomes" id="UP001147747">
    <property type="component" value="Unassembled WGS sequence"/>
</dbReference>
<dbReference type="GeneID" id="81363683"/>
<keyword evidence="3" id="KW-1185">Reference proteome</keyword>
<comment type="caution">
    <text evidence="2">The sequence shown here is derived from an EMBL/GenBank/DDBJ whole genome shotgun (WGS) entry which is preliminary data.</text>
</comment>
<accession>A0A9W9WD05</accession>